<protein>
    <submittedName>
        <fullName evidence="2">Uncharacterized protein</fullName>
    </submittedName>
</protein>
<dbReference type="AlphaFoldDB" id="A0A9J6GX68"/>
<feature type="compositionally biased region" description="Pro residues" evidence="1">
    <location>
        <begin position="145"/>
        <end position="154"/>
    </location>
</feature>
<keyword evidence="3" id="KW-1185">Reference proteome</keyword>
<evidence type="ECO:0000256" key="1">
    <source>
        <dbReference type="SAM" id="MobiDB-lite"/>
    </source>
</evidence>
<organism evidence="2 3">
    <name type="scientific">Haemaphysalis longicornis</name>
    <name type="common">Bush tick</name>
    <dbReference type="NCBI Taxonomy" id="44386"/>
    <lineage>
        <taxon>Eukaryota</taxon>
        <taxon>Metazoa</taxon>
        <taxon>Ecdysozoa</taxon>
        <taxon>Arthropoda</taxon>
        <taxon>Chelicerata</taxon>
        <taxon>Arachnida</taxon>
        <taxon>Acari</taxon>
        <taxon>Parasitiformes</taxon>
        <taxon>Ixodida</taxon>
        <taxon>Ixodoidea</taxon>
        <taxon>Ixodidae</taxon>
        <taxon>Haemaphysalinae</taxon>
        <taxon>Haemaphysalis</taxon>
    </lineage>
</organism>
<evidence type="ECO:0000313" key="3">
    <source>
        <dbReference type="Proteomes" id="UP000821853"/>
    </source>
</evidence>
<dbReference type="VEuPathDB" id="VectorBase:HLOH_064878"/>
<comment type="caution">
    <text evidence="2">The sequence shown here is derived from an EMBL/GenBank/DDBJ whole genome shotgun (WGS) entry which is preliminary data.</text>
</comment>
<accession>A0A9J6GX68</accession>
<reference evidence="2 3" key="1">
    <citation type="journal article" date="2020" name="Cell">
        <title>Large-Scale Comparative Analyses of Tick Genomes Elucidate Their Genetic Diversity and Vector Capacities.</title>
        <authorList>
            <consortium name="Tick Genome and Microbiome Consortium (TIGMIC)"/>
            <person name="Jia N."/>
            <person name="Wang J."/>
            <person name="Shi W."/>
            <person name="Du L."/>
            <person name="Sun Y."/>
            <person name="Zhan W."/>
            <person name="Jiang J.F."/>
            <person name="Wang Q."/>
            <person name="Zhang B."/>
            <person name="Ji P."/>
            <person name="Bell-Sakyi L."/>
            <person name="Cui X.M."/>
            <person name="Yuan T.T."/>
            <person name="Jiang B.G."/>
            <person name="Yang W.F."/>
            <person name="Lam T.T."/>
            <person name="Chang Q.C."/>
            <person name="Ding S.J."/>
            <person name="Wang X.J."/>
            <person name="Zhu J.G."/>
            <person name="Ruan X.D."/>
            <person name="Zhao L."/>
            <person name="Wei J.T."/>
            <person name="Ye R.Z."/>
            <person name="Que T.C."/>
            <person name="Du C.H."/>
            <person name="Zhou Y.H."/>
            <person name="Cheng J.X."/>
            <person name="Dai P.F."/>
            <person name="Guo W.B."/>
            <person name="Han X.H."/>
            <person name="Huang E.J."/>
            <person name="Li L.F."/>
            <person name="Wei W."/>
            <person name="Gao Y.C."/>
            <person name="Liu J.Z."/>
            <person name="Shao H.Z."/>
            <person name="Wang X."/>
            <person name="Wang C.C."/>
            <person name="Yang T.C."/>
            <person name="Huo Q.B."/>
            <person name="Li W."/>
            <person name="Chen H.Y."/>
            <person name="Chen S.E."/>
            <person name="Zhou L.G."/>
            <person name="Ni X.B."/>
            <person name="Tian J.H."/>
            <person name="Sheng Y."/>
            <person name="Liu T."/>
            <person name="Pan Y.S."/>
            <person name="Xia L.Y."/>
            <person name="Li J."/>
            <person name="Zhao F."/>
            <person name="Cao W.C."/>
        </authorList>
    </citation>
    <scope>NUCLEOTIDE SEQUENCE [LARGE SCALE GENOMIC DNA]</scope>
    <source>
        <strain evidence="2">HaeL-2018</strain>
    </source>
</reference>
<sequence length="154" mass="16738">MDEDRSFLACPKSGCCAKAEGTPGVDGKNNIERSARPPLSALIFLTPKIRPSHPVLPRAALHENRKIKAFHLVAEKIRRGQRTAPTCSENHAASFSHRRTQRGAATKALASRQPPPLGDATGRASDARNPWRVIDESHCQTEPLAMPPPGPGLW</sequence>
<gene>
    <name evidence="2" type="ORF">HPB48_000653</name>
</gene>
<dbReference type="EMBL" id="JABSTR010000010">
    <property type="protein sequence ID" value="KAH9380114.1"/>
    <property type="molecule type" value="Genomic_DNA"/>
</dbReference>
<dbReference type="Proteomes" id="UP000821853">
    <property type="component" value="Chromosome 8"/>
</dbReference>
<evidence type="ECO:0000313" key="2">
    <source>
        <dbReference type="EMBL" id="KAH9380114.1"/>
    </source>
</evidence>
<name>A0A9J6GX68_HAELO</name>
<feature type="compositionally biased region" description="Polar residues" evidence="1">
    <location>
        <begin position="83"/>
        <end position="93"/>
    </location>
</feature>
<feature type="region of interest" description="Disordered" evidence="1">
    <location>
        <begin position="80"/>
        <end position="154"/>
    </location>
</feature>
<proteinExistence type="predicted"/>